<dbReference type="PANTHER" id="PTHR12788:SF10">
    <property type="entry name" value="PROTEIN-TYROSINE SULFOTRANSFERASE"/>
    <property type="match status" value="1"/>
</dbReference>
<dbReference type="SMART" id="SM00028">
    <property type="entry name" value="TPR"/>
    <property type="match status" value="5"/>
</dbReference>
<dbReference type="PANTHER" id="PTHR12788">
    <property type="entry name" value="PROTEIN-TYROSINE SULFOTRANSFERASE 2"/>
    <property type="match status" value="1"/>
</dbReference>
<dbReference type="Proteomes" id="UP001521209">
    <property type="component" value="Unassembled WGS sequence"/>
</dbReference>
<sequence>MPCPCGSGLRRQRCCSLDLATLSPPDATAPVKPLLEQAEAALADNDAARAEQALLAALELAPGREDALFALHRLLRQQGKLGAAETLLRRMVAINPNNFIPTNELTLMLLARGALAEAEIHARNAVRIAPRSAQAHNLMGLVMTEANRPLIGEYHYREVLRLLERDDAVTLANLAWNLKTQGRIAEARTLYVKSVKLNPGVLQTTLGWARTEEADRKFDRALKLIDGAEALAPNNPGVSLTRATILARKGETEAALAKLDALGQGGTLGPAELSEKGRLLDRLGRYDEAFAAFDAGKKRAIELGARRYLDDAAADLANRLRAFFTERRLTTLPRAAIRTDMPQPIFIVGFPRSGTTLIEQTLSVHPRIAAGDELPTINDSTQLIPRLFASPLVYPDALAELWMGDQREGLDLLRDHYLARVRQAGILRDGATWFTDKMPLNETHLGLIHLMFPQAPIIHLLRHPFDVVLSVYSNHLTHGFFCAAELETAAKHYALTAGLIAHYRENIPALRYRAVRYEDVVDHQEHEIRGLLDFIGEEFDPACLQFEKNQRYARTASYAQVTEKLYDRSRYRYRNYRGHLEPIVPILAPIIERLGYTIE</sequence>
<evidence type="ECO:0000313" key="3">
    <source>
        <dbReference type="Proteomes" id="UP001521209"/>
    </source>
</evidence>
<dbReference type="RefSeq" id="WP_235704119.1">
    <property type="nucleotide sequence ID" value="NZ_JAKGBZ010000014.1"/>
</dbReference>
<dbReference type="Gene3D" id="1.25.40.10">
    <property type="entry name" value="Tetratricopeptide repeat domain"/>
    <property type="match status" value="1"/>
</dbReference>
<dbReference type="SUPFAM" id="SSF48452">
    <property type="entry name" value="TPR-like"/>
    <property type="match status" value="1"/>
</dbReference>
<dbReference type="EMBL" id="JAKGBZ010000014">
    <property type="protein sequence ID" value="MCF3946858.1"/>
    <property type="molecule type" value="Genomic_DNA"/>
</dbReference>
<dbReference type="SUPFAM" id="SSF52540">
    <property type="entry name" value="P-loop containing nucleoside triphosphate hydrolases"/>
    <property type="match status" value="1"/>
</dbReference>
<dbReference type="InterPro" id="IPR026634">
    <property type="entry name" value="TPST-like"/>
</dbReference>
<dbReference type="Pfam" id="PF13432">
    <property type="entry name" value="TPR_16"/>
    <property type="match status" value="2"/>
</dbReference>
<comment type="caution">
    <text evidence="2">The sequence shown here is derived from an EMBL/GenBank/DDBJ whole genome shotgun (WGS) entry which is preliminary data.</text>
</comment>
<keyword evidence="3" id="KW-1185">Reference proteome</keyword>
<proteinExistence type="predicted"/>
<dbReference type="InterPro" id="IPR019734">
    <property type="entry name" value="TPR_rpt"/>
</dbReference>
<accession>A0ABS9DVV4</accession>
<dbReference type="InterPro" id="IPR027417">
    <property type="entry name" value="P-loop_NTPase"/>
</dbReference>
<protein>
    <submittedName>
        <fullName evidence="2">Sulfotransferase</fullName>
    </submittedName>
</protein>
<keyword evidence="1" id="KW-0808">Transferase</keyword>
<evidence type="ECO:0000313" key="2">
    <source>
        <dbReference type="EMBL" id="MCF3946858.1"/>
    </source>
</evidence>
<dbReference type="Gene3D" id="3.40.50.300">
    <property type="entry name" value="P-loop containing nucleotide triphosphate hydrolases"/>
    <property type="match status" value="1"/>
</dbReference>
<name>A0ABS9DVV4_9PROT</name>
<gene>
    <name evidence="2" type="ORF">L2A60_09215</name>
</gene>
<reference evidence="2 3" key="1">
    <citation type="submission" date="2022-01" db="EMBL/GenBank/DDBJ databases">
        <authorList>
            <person name="Won M."/>
            <person name="Kim S.-J."/>
            <person name="Kwon S.-W."/>
        </authorList>
    </citation>
    <scope>NUCLEOTIDE SEQUENCE [LARGE SCALE GENOMIC DNA]</scope>
    <source>
        <strain evidence="2 3">KCTC 23505</strain>
    </source>
</reference>
<dbReference type="Pfam" id="PF13469">
    <property type="entry name" value="Sulfotransfer_3"/>
    <property type="match status" value="1"/>
</dbReference>
<evidence type="ECO:0000256" key="1">
    <source>
        <dbReference type="ARBA" id="ARBA00022679"/>
    </source>
</evidence>
<dbReference type="InterPro" id="IPR011990">
    <property type="entry name" value="TPR-like_helical_dom_sf"/>
</dbReference>
<organism evidence="2 3">
    <name type="scientific">Acidiphilium iwatense</name>
    <dbReference type="NCBI Taxonomy" id="768198"/>
    <lineage>
        <taxon>Bacteria</taxon>
        <taxon>Pseudomonadati</taxon>
        <taxon>Pseudomonadota</taxon>
        <taxon>Alphaproteobacteria</taxon>
        <taxon>Acetobacterales</taxon>
        <taxon>Acidocellaceae</taxon>
        <taxon>Acidiphilium</taxon>
    </lineage>
</organism>